<keyword evidence="3" id="KW-1185">Reference proteome</keyword>
<evidence type="ECO:0000259" key="1">
    <source>
        <dbReference type="Pfam" id="PF20231"/>
    </source>
</evidence>
<sequence length="638" mass="73236">MSFMGKRLDNFQSVVNSKCGDNGPVMFGYDNINIFRAVRHLRVMKGKPRKWNFTVRIALKPNLEGIQELFCAKETAEMPQKPVEDLSADDVLLGAHPELATIWEEAQDSFYLDLQDTGLNTLPKDTKQYANKSSAEQKAWLSAQQLESSNTYTITQKPTKPVNCRQPDITILPLSTENEATLTGTAIINEEFAREFNIPVERSNTKYLPFDENNLQFDISATRKRFEFKESLKQHRIDQAALLNTIESDPWEEAEEDMTLDVANMQEDDTEGPVHAQHLGSFRKKWKEADENMKTVVSTMEQKLGTAERAGNAADIIEFEKYRKKVKQETYGKDKFKENNLQLIREANRDVGYGYGLCAVVEFRDSDSFPSDEELLNCETDKGPLLLSRFKEWLKKCSEDDVDFGYRAQSVTLFGPLTRLLYSSIKNGDGAARETVWMLLLPILSQSKKKNYWIEALAHTVNVTAAWPIAIRMMVRQNCSARVDGRKGHNIACDEFVETHMVKPLKQYCSGQTTLKTLQRLNVNLQLIGSARASYKSRSGFDIHNTKRHSEPSPLRDQVLVCLFCLQEQFFKYDKERRKPKVYPLSQSGSQKFVPNYRCDVYMKGRDKVRSNFDGKMYDIFPQRRRIPSVFRANVPTD</sequence>
<dbReference type="Proteomes" id="UP000838412">
    <property type="component" value="Chromosome 16"/>
</dbReference>
<proteinExistence type="predicted"/>
<dbReference type="InterPro" id="IPR046496">
    <property type="entry name" value="DUF6589"/>
</dbReference>
<evidence type="ECO:0000313" key="3">
    <source>
        <dbReference type="Proteomes" id="UP000838412"/>
    </source>
</evidence>
<dbReference type="Pfam" id="PF20231">
    <property type="entry name" value="DUF6589"/>
    <property type="match status" value="1"/>
</dbReference>
<dbReference type="EMBL" id="OV696701">
    <property type="protein sequence ID" value="CAH1248462.1"/>
    <property type="molecule type" value="Genomic_DNA"/>
</dbReference>
<reference evidence="2" key="1">
    <citation type="submission" date="2022-01" db="EMBL/GenBank/DDBJ databases">
        <authorList>
            <person name="Braso-Vives M."/>
        </authorList>
    </citation>
    <scope>NUCLEOTIDE SEQUENCE</scope>
</reference>
<dbReference type="AlphaFoldDB" id="A0A8J9Z676"/>
<feature type="domain" description="DUF6589" evidence="1">
    <location>
        <begin position="419"/>
        <end position="529"/>
    </location>
</feature>
<evidence type="ECO:0000313" key="2">
    <source>
        <dbReference type="EMBL" id="CAH1248462.1"/>
    </source>
</evidence>
<accession>A0A8J9Z676</accession>
<name>A0A8J9Z676_BRALA</name>
<organism evidence="2 3">
    <name type="scientific">Branchiostoma lanceolatum</name>
    <name type="common">Common lancelet</name>
    <name type="synonym">Amphioxus lanceolatum</name>
    <dbReference type="NCBI Taxonomy" id="7740"/>
    <lineage>
        <taxon>Eukaryota</taxon>
        <taxon>Metazoa</taxon>
        <taxon>Chordata</taxon>
        <taxon>Cephalochordata</taxon>
        <taxon>Leptocardii</taxon>
        <taxon>Amphioxiformes</taxon>
        <taxon>Branchiostomatidae</taxon>
        <taxon>Branchiostoma</taxon>
    </lineage>
</organism>
<gene>
    <name evidence="2" type="primary">Hypp8154</name>
    <name evidence="2" type="ORF">BLAG_LOCUS9796</name>
</gene>
<protein>
    <submittedName>
        <fullName evidence="2">Hypp8154 protein</fullName>
    </submittedName>
</protein>
<dbReference type="OrthoDB" id="5989593at2759"/>